<name>A0A1L9TEX4_9EURO</name>
<dbReference type="STRING" id="1036612.A0A1L9TEX4"/>
<comment type="caution">
    <text evidence="3">Lacks conserved residue(s) required for the propagation of feature annotation.</text>
</comment>
<keyword evidence="7" id="KW-1185">Reference proteome</keyword>
<dbReference type="GO" id="GO:0000160">
    <property type="term" value="P:phosphorelay signal transduction system"/>
    <property type="evidence" value="ECO:0007669"/>
    <property type="project" value="UniProtKB-KW"/>
</dbReference>
<feature type="compositionally biased region" description="Basic and acidic residues" evidence="4">
    <location>
        <begin position="1"/>
        <end position="22"/>
    </location>
</feature>
<dbReference type="SUPFAM" id="SSF52172">
    <property type="entry name" value="CheY-like"/>
    <property type="match status" value="1"/>
</dbReference>
<gene>
    <name evidence="6" type="ORF">ASPSYDRAFT_32062</name>
</gene>
<organism evidence="6 7">
    <name type="scientific">Aspergillus sydowii CBS 593.65</name>
    <dbReference type="NCBI Taxonomy" id="1036612"/>
    <lineage>
        <taxon>Eukaryota</taxon>
        <taxon>Fungi</taxon>
        <taxon>Dikarya</taxon>
        <taxon>Ascomycota</taxon>
        <taxon>Pezizomycotina</taxon>
        <taxon>Eurotiomycetes</taxon>
        <taxon>Eurotiomycetidae</taxon>
        <taxon>Eurotiales</taxon>
        <taxon>Aspergillaceae</taxon>
        <taxon>Aspergillus</taxon>
        <taxon>Aspergillus subgen. Nidulantes</taxon>
    </lineage>
</organism>
<dbReference type="PANTHER" id="PTHR45339">
    <property type="entry name" value="HYBRID SIGNAL TRANSDUCTION HISTIDINE KINASE J"/>
    <property type="match status" value="1"/>
</dbReference>
<dbReference type="CDD" id="cd17546">
    <property type="entry name" value="REC_hyHK_CKI1_RcsC-like"/>
    <property type="match status" value="1"/>
</dbReference>
<protein>
    <recommendedName>
        <fullName evidence="5">Response regulatory domain-containing protein</fullName>
    </recommendedName>
</protein>
<evidence type="ECO:0000313" key="7">
    <source>
        <dbReference type="Proteomes" id="UP000184356"/>
    </source>
</evidence>
<evidence type="ECO:0000256" key="1">
    <source>
        <dbReference type="ARBA" id="ARBA00022553"/>
    </source>
</evidence>
<feature type="region of interest" description="Disordered" evidence="4">
    <location>
        <begin position="1"/>
        <end position="36"/>
    </location>
</feature>
<evidence type="ECO:0000313" key="6">
    <source>
        <dbReference type="EMBL" id="OJJ57976.1"/>
    </source>
</evidence>
<dbReference type="Pfam" id="PF00072">
    <property type="entry name" value="Response_reg"/>
    <property type="match status" value="1"/>
</dbReference>
<evidence type="ECO:0000256" key="4">
    <source>
        <dbReference type="SAM" id="MobiDB-lite"/>
    </source>
</evidence>
<sequence length="227" mass="25279">MTKRAGYDECDKTDSTETRPLLKAESLSSPSGSSELSMAVRNKLDPKLDDVDAILPVAGEQTLHILVAEHDPVTRAHLKSKLEKLGHDVQIVVNGKDCVSLYRTVLFDGNLHPFDIVLMGITMDRMNGNRAIESIREAEKEEWASTPFGANLPRRHVPVFAISGGHENENSRLCFTEVGFDGWIPKPIDYDRLEVIIKSMLSDELRNQTVCTGETWKAGGWFGAKEE</sequence>
<dbReference type="Proteomes" id="UP000184356">
    <property type="component" value="Unassembled WGS sequence"/>
</dbReference>
<evidence type="ECO:0000256" key="3">
    <source>
        <dbReference type="PROSITE-ProRule" id="PRU00169"/>
    </source>
</evidence>
<dbReference type="VEuPathDB" id="FungiDB:ASPSYDRAFT_32062"/>
<dbReference type="RefSeq" id="XP_040701782.1">
    <property type="nucleotide sequence ID" value="XM_040844938.1"/>
</dbReference>
<evidence type="ECO:0000259" key="5">
    <source>
        <dbReference type="PROSITE" id="PS50110"/>
    </source>
</evidence>
<dbReference type="EMBL" id="KV878587">
    <property type="protein sequence ID" value="OJJ57976.1"/>
    <property type="molecule type" value="Genomic_DNA"/>
</dbReference>
<dbReference type="Gene3D" id="3.40.50.2300">
    <property type="match status" value="1"/>
</dbReference>
<dbReference type="GeneID" id="63761011"/>
<dbReference type="InterPro" id="IPR011006">
    <property type="entry name" value="CheY-like_superfamily"/>
</dbReference>
<dbReference type="InterPro" id="IPR001789">
    <property type="entry name" value="Sig_transdc_resp-reg_receiver"/>
</dbReference>
<dbReference type="AlphaFoldDB" id="A0A1L9TEX4"/>
<evidence type="ECO:0000256" key="2">
    <source>
        <dbReference type="ARBA" id="ARBA00023012"/>
    </source>
</evidence>
<keyword evidence="1" id="KW-0597">Phosphoprotein</keyword>
<feature type="compositionally biased region" description="Low complexity" evidence="4">
    <location>
        <begin position="25"/>
        <end position="36"/>
    </location>
</feature>
<dbReference type="PROSITE" id="PS50110">
    <property type="entry name" value="RESPONSE_REGULATORY"/>
    <property type="match status" value="1"/>
</dbReference>
<feature type="domain" description="Response regulatory" evidence="5">
    <location>
        <begin position="64"/>
        <end position="201"/>
    </location>
</feature>
<dbReference type="OrthoDB" id="60033at2759"/>
<keyword evidence="2" id="KW-0902">Two-component regulatory system</keyword>
<dbReference type="PANTHER" id="PTHR45339:SF1">
    <property type="entry name" value="HYBRID SIGNAL TRANSDUCTION HISTIDINE KINASE J"/>
    <property type="match status" value="1"/>
</dbReference>
<reference evidence="7" key="1">
    <citation type="journal article" date="2017" name="Genome Biol.">
        <title>Comparative genomics reveals high biological diversity and specific adaptations in the industrially and medically important fungal genus Aspergillus.</title>
        <authorList>
            <person name="de Vries R.P."/>
            <person name="Riley R."/>
            <person name="Wiebenga A."/>
            <person name="Aguilar-Osorio G."/>
            <person name="Amillis S."/>
            <person name="Uchima C.A."/>
            <person name="Anderluh G."/>
            <person name="Asadollahi M."/>
            <person name="Askin M."/>
            <person name="Barry K."/>
            <person name="Battaglia E."/>
            <person name="Bayram O."/>
            <person name="Benocci T."/>
            <person name="Braus-Stromeyer S.A."/>
            <person name="Caldana C."/>
            <person name="Canovas D."/>
            <person name="Cerqueira G.C."/>
            <person name="Chen F."/>
            <person name="Chen W."/>
            <person name="Choi C."/>
            <person name="Clum A."/>
            <person name="Dos Santos R.A."/>
            <person name="Damasio A.R."/>
            <person name="Diallinas G."/>
            <person name="Emri T."/>
            <person name="Fekete E."/>
            <person name="Flipphi M."/>
            <person name="Freyberg S."/>
            <person name="Gallo A."/>
            <person name="Gournas C."/>
            <person name="Habgood R."/>
            <person name="Hainaut M."/>
            <person name="Harispe M.L."/>
            <person name="Henrissat B."/>
            <person name="Hilden K.S."/>
            <person name="Hope R."/>
            <person name="Hossain A."/>
            <person name="Karabika E."/>
            <person name="Karaffa L."/>
            <person name="Karanyi Z."/>
            <person name="Krasevec N."/>
            <person name="Kuo A."/>
            <person name="Kusch H."/>
            <person name="LaButti K."/>
            <person name="Lagendijk E.L."/>
            <person name="Lapidus A."/>
            <person name="Levasseur A."/>
            <person name="Lindquist E."/>
            <person name="Lipzen A."/>
            <person name="Logrieco A.F."/>
            <person name="MacCabe A."/>
            <person name="Maekelae M.R."/>
            <person name="Malavazi I."/>
            <person name="Melin P."/>
            <person name="Meyer V."/>
            <person name="Mielnichuk N."/>
            <person name="Miskei M."/>
            <person name="Molnar A.P."/>
            <person name="Mule G."/>
            <person name="Ngan C.Y."/>
            <person name="Orejas M."/>
            <person name="Orosz E."/>
            <person name="Ouedraogo J.P."/>
            <person name="Overkamp K.M."/>
            <person name="Park H.-S."/>
            <person name="Perrone G."/>
            <person name="Piumi F."/>
            <person name="Punt P.J."/>
            <person name="Ram A.F."/>
            <person name="Ramon A."/>
            <person name="Rauscher S."/>
            <person name="Record E."/>
            <person name="Riano-Pachon D.M."/>
            <person name="Robert V."/>
            <person name="Roehrig J."/>
            <person name="Ruller R."/>
            <person name="Salamov A."/>
            <person name="Salih N.S."/>
            <person name="Samson R.A."/>
            <person name="Sandor E."/>
            <person name="Sanguinetti M."/>
            <person name="Schuetze T."/>
            <person name="Sepcic K."/>
            <person name="Shelest E."/>
            <person name="Sherlock G."/>
            <person name="Sophianopoulou V."/>
            <person name="Squina F.M."/>
            <person name="Sun H."/>
            <person name="Susca A."/>
            <person name="Todd R.B."/>
            <person name="Tsang A."/>
            <person name="Unkles S.E."/>
            <person name="van de Wiele N."/>
            <person name="van Rossen-Uffink D."/>
            <person name="Oliveira J.V."/>
            <person name="Vesth T.C."/>
            <person name="Visser J."/>
            <person name="Yu J.-H."/>
            <person name="Zhou M."/>
            <person name="Andersen M.R."/>
            <person name="Archer D.B."/>
            <person name="Baker S.E."/>
            <person name="Benoit I."/>
            <person name="Brakhage A.A."/>
            <person name="Braus G.H."/>
            <person name="Fischer R."/>
            <person name="Frisvad J.C."/>
            <person name="Goldman G.H."/>
            <person name="Houbraken J."/>
            <person name="Oakley B."/>
            <person name="Pocsi I."/>
            <person name="Scazzocchio C."/>
            <person name="Seiboth B."/>
            <person name="vanKuyk P.A."/>
            <person name="Wortman J."/>
            <person name="Dyer P.S."/>
            <person name="Grigoriev I.V."/>
        </authorList>
    </citation>
    <scope>NUCLEOTIDE SEQUENCE [LARGE SCALE GENOMIC DNA]</scope>
    <source>
        <strain evidence="7">CBS 593.65</strain>
    </source>
</reference>
<proteinExistence type="predicted"/>
<accession>A0A1L9TEX4</accession>
<dbReference type="SMART" id="SM00448">
    <property type="entry name" value="REC"/>
    <property type="match status" value="1"/>
</dbReference>